<feature type="transmembrane region" description="Helical" evidence="1">
    <location>
        <begin position="298"/>
        <end position="318"/>
    </location>
</feature>
<dbReference type="EMBL" id="CAHIKZ030003531">
    <property type="protein sequence ID" value="CAE1301328.1"/>
    <property type="molecule type" value="Genomic_DNA"/>
</dbReference>
<keyword evidence="1" id="KW-0812">Transmembrane</keyword>
<gene>
    <name evidence="2" type="ORF">SPHA_54336</name>
</gene>
<evidence type="ECO:0000313" key="2">
    <source>
        <dbReference type="EMBL" id="CAE1301328.1"/>
    </source>
</evidence>
<keyword evidence="1" id="KW-1133">Transmembrane helix</keyword>
<comment type="caution">
    <text evidence="2">The sequence shown here is derived from an EMBL/GenBank/DDBJ whole genome shotgun (WGS) entry which is preliminary data.</text>
</comment>
<dbReference type="PANTHER" id="PTHR14270">
    <property type="entry name" value="NONSENSE-MEDIATED MRNA DECAY FACTOR SMG9"/>
    <property type="match status" value="1"/>
</dbReference>
<keyword evidence="3" id="KW-1185">Reference proteome</keyword>
<dbReference type="AlphaFoldDB" id="A0A812DEI6"/>
<name>A0A812DEI6_ACAPH</name>
<organism evidence="2 3">
    <name type="scientific">Acanthosepion pharaonis</name>
    <name type="common">Pharaoh cuttlefish</name>
    <name type="synonym">Sepia pharaonis</name>
    <dbReference type="NCBI Taxonomy" id="158019"/>
    <lineage>
        <taxon>Eukaryota</taxon>
        <taxon>Metazoa</taxon>
        <taxon>Spiralia</taxon>
        <taxon>Lophotrochozoa</taxon>
        <taxon>Mollusca</taxon>
        <taxon>Cephalopoda</taxon>
        <taxon>Coleoidea</taxon>
        <taxon>Decapodiformes</taxon>
        <taxon>Sepiida</taxon>
        <taxon>Sepiina</taxon>
        <taxon>Sepiidae</taxon>
        <taxon>Acanthosepion</taxon>
    </lineage>
</organism>
<proteinExistence type="predicted"/>
<keyword evidence="1" id="KW-0472">Membrane</keyword>
<evidence type="ECO:0000313" key="3">
    <source>
        <dbReference type="Proteomes" id="UP000597762"/>
    </source>
</evidence>
<dbReference type="PANTHER" id="PTHR14270:SF0">
    <property type="entry name" value="NONSENSE-MEDIATED MRNA DECAY FACTOR SMG9"/>
    <property type="match status" value="1"/>
</dbReference>
<dbReference type="InterPro" id="IPR039177">
    <property type="entry name" value="SMG9"/>
</dbReference>
<protein>
    <submittedName>
        <fullName evidence="2">SMG9</fullName>
    </submittedName>
</protein>
<reference evidence="2" key="1">
    <citation type="submission" date="2021-01" db="EMBL/GenBank/DDBJ databases">
        <authorList>
            <person name="Li R."/>
            <person name="Bekaert M."/>
        </authorList>
    </citation>
    <scope>NUCLEOTIDE SEQUENCE</scope>
    <source>
        <strain evidence="2">Farmed</strain>
    </source>
</reference>
<sequence length="385" mass="43535">MIHHDKKYPAEYSTAENCMEMQSLQLAAFMMTVCNVLLVVQDWFTDINFLRFLLTAEMLKPSTPNSHDGPSVQETSSDYYPQLVFIQNKATRDDFSVETFRAMQTTLSKVFSNSKLKYTGSVTLANGDLLPGLNPRTVPSNINLYLLPYMDNQKTEGDSILTFLPEYRGYPSFSRLLQSLRNQVFASQRCLLTHTILSEKNWFHYAARTWDAVKKSPLMGPPEWGRARITLFSRTSNPFFPSIGVRVVPFGVVHLSPERTYSSKVTAPTPLLRIVSFIDLSAMSKQWQPKSDLPEVRHSVFCFFFLLFLPSLFLLMSLPDKYCLKARVLSGLTRSRLDKTNATFSPLSDSHGNSHGYSGVPPPTARPGQFSLLSSRIFSRSAFSA</sequence>
<dbReference type="OrthoDB" id="79514at2759"/>
<dbReference type="Proteomes" id="UP000597762">
    <property type="component" value="Unassembled WGS sequence"/>
</dbReference>
<evidence type="ECO:0000256" key="1">
    <source>
        <dbReference type="SAM" id="Phobius"/>
    </source>
</evidence>
<dbReference type="GO" id="GO:0000184">
    <property type="term" value="P:nuclear-transcribed mRNA catabolic process, nonsense-mediated decay"/>
    <property type="evidence" value="ECO:0007669"/>
    <property type="project" value="InterPro"/>
</dbReference>
<accession>A0A812DEI6</accession>